<protein>
    <submittedName>
        <fullName evidence="1">Uncharacterized protein</fullName>
    </submittedName>
</protein>
<reference evidence="1" key="2">
    <citation type="submission" date="2023-05" db="EMBL/GenBank/DDBJ databases">
        <authorList>
            <person name="Fouks B."/>
        </authorList>
    </citation>
    <scope>NUCLEOTIDE SEQUENCE</scope>
    <source>
        <strain evidence="1">Stay&amp;Tobe</strain>
        <tissue evidence="1">Testes</tissue>
    </source>
</reference>
<proteinExistence type="predicted"/>
<comment type="caution">
    <text evidence="1">The sequence shown here is derived from an EMBL/GenBank/DDBJ whole genome shotgun (WGS) entry which is preliminary data.</text>
</comment>
<dbReference type="AlphaFoldDB" id="A0AAD8AEA4"/>
<sequence length="181" mass="20318">VSNFPFSCSKASRKVICFFSIQTLLSDKEGDWQQVLQRQSGVIPKERTTELFWIKVRIQLQNFNLQLQKSFKVLVDYITCIWGVQQGCGSTFTAGVAMMILKKIFGLYLILWSTSDNKNNQKLISLASRGFCPESYLTDSTFSGSGTDVIKMDRPLLVQESFVKGAICGMRELPECTGCAV</sequence>
<keyword evidence="2" id="KW-1185">Reference proteome</keyword>
<gene>
    <name evidence="1" type="ORF">L9F63_012220</name>
</gene>
<evidence type="ECO:0000313" key="1">
    <source>
        <dbReference type="EMBL" id="KAJ9596762.1"/>
    </source>
</evidence>
<reference evidence="1" key="1">
    <citation type="journal article" date="2023" name="IScience">
        <title>Live-bearing cockroach genome reveals convergent evolutionary mechanisms linked to viviparity in insects and beyond.</title>
        <authorList>
            <person name="Fouks B."/>
            <person name="Harrison M.C."/>
            <person name="Mikhailova A.A."/>
            <person name="Marchal E."/>
            <person name="English S."/>
            <person name="Carruthers M."/>
            <person name="Jennings E.C."/>
            <person name="Chiamaka E.L."/>
            <person name="Frigard R.A."/>
            <person name="Pippel M."/>
            <person name="Attardo G.M."/>
            <person name="Benoit J.B."/>
            <person name="Bornberg-Bauer E."/>
            <person name="Tobe S.S."/>
        </authorList>
    </citation>
    <scope>NUCLEOTIDE SEQUENCE</scope>
    <source>
        <strain evidence="1">Stay&amp;Tobe</strain>
    </source>
</reference>
<dbReference type="EMBL" id="JASPKZ010001962">
    <property type="protein sequence ID" value="KAJ9596762.1"/>
    <property type="molecule type" value="Genomic_DNA"/>
</dbReference>
<feature type="non-terminal residue" evidence="1">
    <location>
        <position position="181"/>
    </location>
</feature>
<accession>A0AAD8AEA4</accession>
<dbReference type="Proteomes" id="UP001233999">
    <property type="component" value="Unassembled WGS sequence"/>
</dbReference>
<name>A0AAD8AEA4_DIPPU</name>
<organism evidence="1 2">
    <name type="scientific">Diploptera punctata</name>
    <name type="common">Pacific beetle cockroach</name>
    <dbReference type="NCBI Taxonomy" id="6984"/>
    <lineage>
        <taxon>Eukaryota</taxon>
        <taxon>Metazoa</taxon>
        <taxon>Ecdysozoa</taxon>
        <taxon>Arthropoda</taxon>
        <taxon>Hexapoda</taxon>
        <taxon>Insecta</taxon>
        <taxon>Pterygota</taxon>
        <taxon>Neoptera</taxon>
        <taxon>Polyneoptera</taxon>
        <taxon>Dictyoptera</taxon>
        <taxon>Blattodea</taxon>
        <taxon>Blaberoidea</taxon>
        <taxon>Blaberidae</taxon>
        <taxon>Diplopterinae</taxon>
        <taxon>Diploptera</taxon>
    </lineage>
</organism>
<feature type="non-terminal residue" evidence="1">
    <location>
        <position position="1"/>
    </location>
</feature>
<evidence type="ECO:0000313" key="2">
    <source>
        <dbReference type="Proteomes" id="UP001233999"/>
    </source>
</evidence>